<feature type="compositionally biased region" description="Basic and acidic residues" evidence="1">
    <location>
        <begin position="38"/>
        <end position="53"/>
    </location>
</feature>
<dbReference type="Proteomes" id="UP000887565">
    <property type="component" value="Unplaced"/>
</dbReference>
<feature type="signal peptide" evidence="2">
    <location>
        <begin position="1"/>
        <end position="17"/>
    </location>
</feature>
<organism evidence="3 4">
    <name type="scientific">Romanomermis culicivorax</name>
    <name type="common">Nematode worm</name>
    <dbReference type="NCBI Taxonomy" id="13658"/>
    <lineage>
        <taxon>Eukaryota</taxon>
        <taxon>Metazoa</taxon>
        <taxon>Ecdysozoa</taxon>
        <taxon>Nematoda</taxon>
        <taxon>Enoplea</taxon>
        <taxon>Dorylaimia</taxon>
        <taxon>Mermithida</taxon>
        <taxon>Mermithoidea</taxon>
        <taxon>Mermithidae</taxon>
        <taxon>Romanomermis</taxon>
    </lineage>
</organism>
<protein>
    <submittedName>
        <fullName evidence="4">Uncharacterized protein</fullName>
    </submittedName>
</protein>
<feature type="region of interest" description="Disordered" evidence="1">
    <location>
        <begin position="38"/>
        <end position="58"/>
    </location>
</feature>
<proteinExistence type="predicted"/>
<feature type="chain" id="PRO_5038008825" evidence="2">
    <location>
        <begin position="18"/>
        <end position="236"/>
    </location>
</feature>
<evidence type="ECO:0000313" key="3">
    <source>
        <dbReference type="Proteomes" id="UP000887565"/>
    </source>
</evidence>
<keyword evidence="2" id="KW-0732">Signal</keyword>
<sequence>MLYYIIIFGLLACGVQHSDSLFQDVVIASNETKITTIDGRDLGDQESPVDSRKLSSSNVERQDRLGSYWNRFRQQRKQNTDLKCDYSIKKDLSGCQQTKDGCQKLIEISSSSRLQNCRNFTYWTICPDDSCPKIQQRSKNAPWLNHECGYQFIRGPCERQQPGNSCSRNNVFKPTNQGRNCNPMDFVESCDPEECDDSDQEVVADYETNSKPKAECVYRASRNYCRYHVLQSQKEV</sequence>
<accession>A0A915IAI3</accession>
<dbReference type="WBParaSite" id="nRc.2.0.1.t11180-RA">
    <property type="protein sequence ID" value="nRc.2.0.1.t11180-RA"/>
    <property type="gene ID" value="nRc.2.0.1.g11180"/>
</dbReference>
<reference evidence="4" key="1">
    <citation type="submission" date="2022-11" db="UniProtKB">
        <authorList>
            <consortium name="WormBaseParasite"/>
        </authorList>
    </citation>
    <scope>IDENTIFICATION</scope>
</reference>
<dbReference type="AlphaFoldDB" id="A0A915IAI3"/>
<evidence type="ECO:0000256" key="1">
    <source>
        <dbReference type="SAM" id="MobiDB-lite"/>
    </source>
</evidence>
<evidence type="ECO:0000313" key="4">
    <source>
        <dbReference type="WBParaSite" id="nRc.2.0.1.t11180-RA"/>
    </source>
</evidence>
<keyword evidence="3" id="KW-1185">Reference proteome</keyword>
<name>A0A915IAI3_ROMCU</name>
<evidence type="ECO:0000256" key="2">
    <source>
        <dbReference type="SAM" id="SignalP"/>
    </source>
</evidence>